<dbReference type="EMBL" id="CP154622">
    <property type="protein sequence ID" value="XAM43002.1"/>
    <property type="molecule type" value="Genomic_DNA"/>
</dbReference>
<name>A0ABZ3FGQ5_9FIRM</name>
<evidence type="ECO:0000313" key="3">
    <source>
        <dbReference type="Proteomes" id="UP001477947"/>
    </source>
</evidence>
<gene>
    <name evidence="2" type="ORF">TPELB_33170</name>
</gene>
<accession>A0ABZ3FGQ5</accession>
<reference evidence="2 3" key="1">
    <citation type="submission" date="2024-04" db="EMBL/GenBank/DDBJ databases">
        <title>Isolation and characterization of novel acetogenic strains of the genera Terrisporobacter and Acetoanaerobium.</title>
        <authorList>
            <person name="Boeer T."/>
            <person name="Schueler M.A."/>
            <person name="Lueschen A."/>
            <person name="Eysell L."/>
            <person name="Droege J."/>
            <person name="Heinemann M."/>
            <person name="Engelhardt L."/>
            <person name="Basen M."/>
            <person name="Daniel R."/>
        </authorList>
    </citation>
    <scope>NUCLEOTIDE SEQUENCE [LARGE SCALE GENOMIC DNA]</scope>
    <source>
        <strain evidence="2 3">ELB</strain>
    </source>
</reference>
<evidence type="ECO:0000259" key="1">
    <source>
        <dbReference type="Pfam" id="PF09823"/>
    </source>
</evidence>
<evidence type="ECO:0000313" key="2">
    <source>
        <dbReference type="EMBL" id="XAM43002.1"/>
    </source>
</evidence>
<keyword evidence="3" id="KW-1185">Reference proteome</keyword>
<dbReference type="Pfam" id="PF09823">
    <property type="entry name" value="DUF2357"/>
    <property type="match status" value="1"/>
</dbReference>
<dbReference type="Pfam" id="PF04411">
    <property type="entry name" value="PDDEXK_7"/>
    <property type="match status" value="1"/>
</dbReference>
<dbReference type="RefSeq" id="WP_343337931.1">
    <property type="nucleotide sequence ID" value="NZ_CP154622.1"/>
</dbReference>
<dbReference type="Proteomes" id="UP001477947">
    <property type="component" value="Chromosome"/>
</dbReference>
<sequence length="776" mass="91411">MMDMQVTGIKNDILQINTSDFTVFIDGNSQNKKYNATNNNKNISGQITVSTDLDNLKVYTINSYNELEENQSNSMMPSFFEDNIYNLYLENNTNEKFEIYHHSKEIRENISYRGKNAFGSFKFNGDIGYSTFNIRKNNKDVLSFTIQVFPTKLDYMNDYNAILEDINKEVESLVFDYLDKTFSRANIVDVKKQTGVEFIAILNNIYDNLDKSIRRIEKHPKHNVIEEFQLKDRNKSKRIDVKETIKYLRKNKYQNVIEVKKRTTLDIYENQYVKYMIKRILIKIRETKNTIAHKYNKNHVSYEILSKYENKLNNHLNGFFRDISDIKNKKSMTLVFKMASGYKEVYFYYNLLSKGLDIYEGLHEISNKKLWDLYEIWCYLKIHSIIKELGYKPKNSSLIEANSNGLTLSVAQNKQSKLIYENFLGNKLELWYNKAYYGLPTTNQRPDTVLCMKGDKTKDRVYIFDAKYRIFVDNNEEIGPMEDDINVMHRYRDSIVSENKKEDYFKYSTFGAYVMFPCSDEKKFKDHRFYKSIEKVNIGAIPMLPGSTSLMKKQIAKTIGESYIEAVNNNPIFDEEGDYYKFKNKSVMIVNAKDQEHLNIYRKNQFYHIPKKTLSNVTIGVEYLAFYQSSKFEQGRGIYYYAQIKDSYTYERGNCVELNCDEDKKKDIYLRFDLEKFEKVGPIIGVEYGVLSVNYTTLYLLKNASTIHELGLKSRREIEVYKILKRISKSKSLKLKKFKGGFYLEQNFIKVCDNGDIRLNDRLVEVEQLYTACVGV</sequence>
<dbReference type="InterPro" id="IPR007505">
    <property type="entry name" value="PDDEXK_7"/>
</dbReference>
<protein>
    <recommendedName>
        <fullName evidence="1">DUF2357 domain-containing protein</fullName>
    </recommendedName>
</protein>
<dbReference type="InterPro" id="IPR018633">
    <property type="entry name" value="DUF2357"/>
</dbReference>
<proteinExistence type="predicted"/>
<feature type="domain" description="DUF2357" evidence="1">
    <location>
        <begin position="119"/>
        <end position="349"/>
    </location>
</feature>
<organism evidence="2 3">
    <name type="scientific">Terrisporobacter petrolearius</name>
    <dbReference type="NCBI Taxonomy" id="1460447"/>
    <lineage>
        <taxon>Bacteria</taxon>
        <taxon>Bacillati</taxon>
        <taxon>Bacillota</taxon>
        <taxon>Clostridia</taxon>
        <taxon>Peptostreptococcales</taxon>
        <taxon>Peptostreptococcaceae</taxon>
        <taxon>Terrisporobacter</taxon>
    </lineage>
</organism>